<organism evidence="2 3">
    <name type="scientific">Aureobasidium pullulans</name>
    <name type="common">Black yeast</name>
    <name type="synonym">Pullularia pullulans</name>
    <dbReference type="NCBI Taxonomy" id="5580"/>
    <lineage>
        <taxon>Eukaryota</taxon>
        <taxon>Fungi</taxon>
        <taxon>Dikarya</taxon>
        <taxon>Ascomycota</taxon>
        <taxon>Pezizomycotina</taxon>
        <taxon>Dothideomycetes</taxon>
        <taxon>Dothideomycetidae</taxon>
        <taxon>Dothideales</taxon>
        <taxon>Saccotheciaceae</taxon>
        <taxon>Aureobasidium</taxon>
    </lineage>
</organism>
<dbReference type="EMBL" id="QZAJ01000253">
    <property type="protein sequence ID" value="THW13018.1"/>
    <property type="molecule type" value="Genomic_DNA"/>
</dbReference>
<comment type="caution">
    <text evidence="2">The sequence shown here is derived from an EMBL/GenBank/DDBJ whole genome shotgun (WGS) entry which is preliminary data.</text>
</comment>
<dbReference type="PANTHER" id="PTHR47843">
    <property type="entry name" value="BTB DOMAIN-CONTAINING PROTEIN-RELATED"/>
    <property type="match status" value="1"/>
</dbReference>
<evidence type="ECO:0000313" key="3">
    <source>
        <dbReference type="Proteomes" id="UP000308014"/>
    </source>
</evidence>
<dbReference type="PROSITE" id="PS50097">
    <property type="entry name" value="BTB"/>
    <property type="match status" value="1"/>
</dbReference>
<proteinExistence type="predicted"/>
<evidence type="ECO:0000259" key="1">
    <source>
        <dbReference type="PROSITE" id="PS50097"/>
    </source>
</evidence>
<dbReference type="Pfam" id="PF00651">
    <property type="entry name" value="BTB"/>
    <property type="match status" value="1"/>
</dbReference>
<accession>A0A4S8VMZ2</accession>
<feature type="domain" description="BTB" evidence="1">
    <location>
        <begin position="35"/>
        <end position="103"/>
    </location>
</feature>
<reference evidence="2 3" key="1">
    <citation type="submission" date="2018-10" db="EMBL/GenBank/DDBJ databases">
        <title>Fifty Aureobasidium pullulans genomes reveal a recombining polyextremotolerant generalist.</title>
        <authorList>
            <person name="Gostincar C."/>
            <person name="Turk M."/>
            <person name="Zajc J."/>
            <person name="Gunde-Cimerman N."/>
        </authorList>
    </citation>
    <scope>NUCLEOTIDE SEQUENCE [LARGE SCALE GENOMIC DNA]</scope>
    <source>
        <strain evidence="2 3">EXF-11318</strain>
    </source>
</reference>
<dbReference type="InterPro" id="IPR000210">
    <property type="entry name" value="BTB/POZ_dom"/>
</dbReference>
<dbReference type="CDD" id="cd18186">
    <property type="entry name" value="BTB_POZ_ZBTB_KLHL-like"/>
    <property type="match status" value="1"/>
</dbReference>
<dbReference type="PANTHER" id="PTHR47843:SF2">
    <property type="entry name" value="BTB DOMAIN-CONTAINING PROTEIN"/>
    <property type="match status" value="1"/>
</dbReference>
<sequence>MATQAKKNDTGSSISWSSHMWFSGEVYAAVTKSPETIKLVSKKGKTTVSVHKELLCFFSPYYKAALKGVFTEATKDTLQVNLSSETLRMFVKWIYTGEVTGMEPFSRYFNLYIFADLVDIVALRRVIMTQIQDYEEDEDLPEYNAVKLALTNLPESSPLRAWILDVYISHWKPAHDDCNPYPTDTAGDPDNTLAQFMYQVARGLTARESVNLAGCLCCYSDCKYHEHESKEEWEATCGQIKDVEMPHDLE</sequence>
<dbReference type="SUPFAM" id="SSF54695">
    <property type="entry name" value="POZ domain"/>
    <property type="match status" value="1"/>
</dbReference>
<gene>
    <name evidence="2" type="ORF">D6D24_06273</name>
</gene>
<protein>
    <recommendedName>
        <fullName evidence="1">BTB domain-containing protein</fullName>
    </recommendedName>
</protein>
<name>A0A4S8VMZ2_AURPU</name>
<dbReference type="AlphaFoldDB" id="A0A4S8VMZ2"/>
<dbReference type="Gene3D" id="3.30.710.10">
    <property type="entry name" value="Potassium Channel Kv1.1, Chain A"/>
    <property type="match status" value="1"/>
</dbReference>
<dbReference type="InterPro" id="IPR011333">
    <property type="entry name" value="SKP1/BTB/POZ_sf"/>
</dbReference>
<evidence type="ECO:0000313" key="2">
    <source>
        <dbReference type="EMBL" id="THW13018.1"/>
    </source>
</evidence>
<dbReference type="Proteomes" id="UP000308014">
    <property type="component" value="Unassembled WGS sequence"/>
</dbReference>